<evidence type="ECO:0000256" key="1">
    <source>
        <dbReference type="ARBA" id="ARBA00010164"/>
    </source>
</evidence>
<reference evidence="6 7" key="1">
    <citation type="submission" date="2024-01" db="EMBL/GenBank/DDBJ databases">
        <title>the genome sequence of strain Microbacterium schleiferi NBRC 15075.</title>
        <authorList>
            <person name="Ding Y."/>
            <person name="Zhang G."/>
        </authorList>
    </citation>
    <scope>NUCLEOTIDE SEQUENCE [LARGE SCALE GENOMIC DNA]</scope>
    <source>
        <strain evidence="6 7">NBRC 15075</strain>
    </source>
</reference>
<dbReference type="PANTHER" id="PTHR37419">
    <property type="entry name" value="SERINE/THREONINE-PROTEIN KINASE TOXIN HIPA"/>
    <property type="match status" value="1"/>
</dbReference>
<dbReference type="EMBL" id="JAZHOV010000001">
    <property type="protein sequence ID" value="MEF2254013.1"/>
    <property type="molecule type" value="Genomic_DNA"/>
</dbReference>
<dbReference type="Pfam" id="PF07804">
    <property type="entry name" value="HipA_C"/>
    <property type="match status" value="1"/>
</dbReference>
<evidence type="ECO:0000313" key="7">
    <source>
        <dbReference type="Proteomes" id="UP001351900"/>
    </source>
</evidence>
<accession>A0ABU7V3H5</accession>
<dbReference type="InterPro" id="IPR017508">
    <property type="entry name" value="HipA_N1"/>
</dbReference>
<keyword evidence="2" id="KW-0808">Transferase</keyword>
<dbReference type="RefSeq" id="WP_331790662.1">
    <property type="nucleotide sequence ID" value="NZ_BAAAUO010000003.1"/>
</dbReference>
<keyword evidence="7" id="KW-1185">Reference proteome</keyword>
<feature type="domain" description="HipA N-terminal subdomain 1" evidence="5">
    <location>
        <begin position="6"/>
        <end position="103"/>
    </location>
</feature>
<dbReference type="Pfam" id="PF13657">
    <property type="entry name" value="Couple_hipA"/>
    <property type="match status" value="1"/>
</dbReference>
<feature type="domain" description="HipA-like C-terminal" evidence="4">
    <location>
        <begin position="139"/>
        <end position="377"/>
    </location>
</feature>
<dbReference type="InterPro" id="IPR052028">
    <property type="entry name" value="HipA_Ser/Thr_kinase"/>
</dbReference>
<evidence type="ECO:0000259" key="4">
    <source>
        <dbReference type="Pfam" id="PF07804"/>
    </source>
</evidence>
<dbReference type="NCBIfam" id="TIGR03071">
    <property type="entry name" value="couple_hipA"/>
    <property type="match status" value="1"/>
</dbReference>
<dbReference type="Gene3D" id="1.10.1070.20">
    <property type="match status" value="1"/>
</dbReference>
<gene>
    <name evidence="6" type="ORF">V2V91_02525</name>
</gene>
<comment type="similarity">
    <text evidence="1">Belongs to the HipA Ser/Thr kinase family.</text>
</comment>
<dbReference type="InterPro" id="IPR012893">
    <property type="entry name" value="HipA-like_C"/>
</dbReference>
<protein>
    <submittedName>
        <fullName evidence="6">HipA domain-containing protein</fullName>
    </submittedName>
</protein>
<organism evidence="6 7">
    <name type="scientific">Microbacterium schleiferi</name>
    <dbReference type="NCBI Taxonomy" id="69362"/>
    <lineage>
        <taxon>Bacteria</taxon>
        <taxon>Bacillati</taxon>
        <taxon>Actinomycetota</taxon>
        <taxon>Actinomycetes</taxon>
        <taxon>Micrococcales</taxon>
        <taxon>Microbacteriaceae</taxon>
        <taxon>Microbacterium</taxon>
    </lineage>
</organism>
<evidence type="ECO:0000256" key="3">
    <source>
        <dbReference type="ARBA" id="ARBA00022777"/>
    </source>
</evidence>
<evidence type="ECO:0000259" key="5">
    <source>
        <dbReference type="Pfam" id="PF13657"/>
    </source>
</evidence>
<dbReference type="Proteomes" id="UP001351900">
    <property type="component" value="Unassembled WGS sequence"/>
</dbReference>
<sequence>MTDALPVRLYDTRIGTLERTARGGVVLRWSREAIDRWGENSRVLSAGLRVGVDDEHASEAFFGGLLPEGEHIARLAREVKVDRGDVVGLLAEVGADLAGALRVGHLEAQQRDPEKLDIDAVGALLDRASGFLIGGGGSALPGFQRKLTLTRRDGSWWRGNGVIPSTHILKPVAAEYAASVESENYALQVAWHAGLLAFETWTETVAGRPVLVVERYDRVDDGDTVRRIHQEDAAQALRLPWGGNDKFEQNNPSATLRGIAGLLDTGRTVFETPYADRLRLARYAAFTIAVGNTDAHAKNFSLLHDDRGRITLAPIYDAASLALAYDATDALALRINGVTRLPDVTADDLVAEATSWGVPGGEARRVIDETLAAVVEATREVPAHPAIESHVPGYIRGQAENLLAGRPARISSTIPLALRERIGSPQDRDA</sequence>
<keyword evidence="3" id="KW-0418">Kinase</keyword>
<dbReference type="PANTHER" id="PTHR37419:SF1">
    <property type="entry name" value="SERINE_THREONINE-PROTEIN KINASE TOXIN HIPA"/>
    <property type="match status" value="1"/>
</dbReference>
<proteinExistence type="inferred from homology"/>
<evidence type="ECO:0000313" key="6">
    <source>
        <dbReference type="EMBL" id="MEF2254013.1"/>
    </source>
</evidence>
<evidence type="ECO:0000256" key="2">
    <source>
        <dbReference type="ARBA" id="ARBA00022679"/>
    </source>
</evidence>
<comment type="caution">
    <text evidence="6">The sequence shown here is derived from an EMBL/GenBank/DDBJ whole genome shotgun (WGS) entry which is preliminary data.</text>
</comment>
<name>A0ABU7V3H5_9MICO</name>